<reference evidence="1 2" key="2">
    <citation type="journal article" date="2017" name="Front. Plant Sci.">
        <title>Gene Classification and Mining of Molecular Markers Useful in Red Clover (Trifolium pratense) Breeding.</title>
        <authorList>
            <person name="Istvanek J."/>
            <person name="Dluhosova J."/>
            <person name="Dluhos P."/>
            <person name="Patkova L."/>
            <person name="Nedelnik J."/>
            <person name="Repkova J."/>
        </authorList>
    </citation>
    <scope>NUCLEOTIDE SEQUENCE [LARGE SCALE GENOMIC DNA]</scope>
    <source>
        <strain evidence="2">cv. Tatra</strain>
        <tissue evidence="1">Young leaves</tissue>
    </source>
</reference>
<reference evidence="1 2" key="1">
    <citation type="journal article" date="2014" name="Am. J. Bot.">
        <title>Genome assembly and annotation for red clover (Trifolium pratense; Fabaceae).</title>
        <authorList>
            <person name="Istvanek J."/>
            <person name="Jaros M."/>
            <person name="Krenek A."/>
            <person name="Repkova J."/>
        </authorList>
    </citation>
    <scope>NUCLEOTIDE SEQUENCE [LARGE SCALE GENOMIC DNA]</scope>
    <source>
        <strain evidence="2">cv. Tatra</strain>
        <tissue evidence="1">Young leaves</tissue>
    </source>
</reference>
<accession>A0A2K3KA33</accession>
<evidence type="ECO:0000313" key="1">
    <source>
        <dbReference type="EMBL" id="PNX63160.1"/>
    </source>
</evidence>
<dbReference type="EMBL" id="ASHM01089625">
    <property type="protein sequence ID" value="PNX63160.1"/>
    <property type="molecule type" value="Genomic_DNA"/>
</dbReference>
<organism evidence="1 2">
    <name type="scientific">Trifolium pratense</name>
    <name type="common">Red clover</name>
    <dbReference type="NCBI Taxonomy" id="57577"/>
    <lineage>
        <taxon>Eukaryota</taxon>
        <taxon>Viridiplantae</taxon>
        <taxon>Streptophyta</taxon>
        <taxon>Embryophyta</taxon>
        <taxon>Tracheophyta</taxon>
        <taxon>Spermatophyta</taxon>
        <taxon>Magnoliopsida</taxon>
        <taxon>eudicotyledons</taxon>
        <taxon>Gunneridae</taxon>
        <taxon>Pentapetalae</taxon>
        <taxon>rosids</taxon>
        <taxon>fabids</taxon>
        <taxon>Fabales</taxon>
        <taxon>Fabaceae</taxon>
        <taxon>Papilionoideae</taxon>
        <taxon>50 kb inversion clade</taxon>
        <taxon>NPAAA clade</taxon>
        <taxon>Hologalegina</taxon>
        <taxon>IRL clade</taxon>
        <taxon>Trifolieae</taxon>
        <taxon>Trifolium</taxon>
    </lineage>
</organism>
<proteinExistence type="predicted"/>
<gene>
    <name evidence="1" type="ORF">L195_g053364</name>
</gene>
<dbReference type="Proteomes" id="UP000236291">
    <property type="component" value="Unassembled WGS sequence"/>
</dbReference>
<feature type="non-terminal residue" evidence="1">
    <location>
        <position position="60"/>
    </location>
</feature>
<evidence type="ECO:0000313" key="2">
    <source>
        <dbReference type="Proteomes" id="UP000236291"/>
    </source>
</evidence>
<sequence>MFMQRDYGAARGRFLNLESVSVSNIGQTRKIKSANPQPPTWTPADIDLLHNLRELHPQDT</sequence>
<protein>
    <submittedName>
        <fullName evidence="1">Uncharacterized protein</fullName>
    </submittedName>
</protein>
<dbReference type="AlphaFoldDB" id="A0A2K3KA33"/>
<comment type="caution">
    <text evidence="1">The sequence shown here is derived from an EMBL/GenBank/DDBJ whole genome shotgun (WGS) entry which is preliminary data.</text>
</comment>
<name>A0A2K3KA33_TRIPR</name>